<proteinExistence type="predicted"/>
<organism evidence="2 3">
    <name type="scientific">Mycena sanguinolenta</name>
    <dbReference type="NCBI Taxonomy" id="230812"/>
    <lineage>
        <taxon>Eukaryota</taxon>
        <taxon>Fungi</taxon>
        <taxon>Dikarya</taxon>
        <taxon>Basidiomycota</taxon>
        <taxon>Agaricomycotina</taxon>
        <taxon>Agaricomycetes</taxon>
        <taxon>Agaricomycetidae</taxon>
        <taxon>Agaricales</taxon>
        <taxon>Marasmiineae</taxon>
        <taxon>Mycenaceae</taxon>
        <taxon>Mycena</taxon>
    </lineage>
</organism>
<dbReference type="AlphaFoldDB" id="A0A8H6Y4H8"/>
<keyword evidence="3" id="KW-1185">Reference proteome</keyword>
<dbReference type="OrthoDB" id="3226942at2759"/>
<comment type="caution">
    <text evidence="2">The sequence shown here is derived from an EMBL/GenBank/DDBJ whole genome shotgun (WGS) entry which is preliminary data.</text>
</comment>
<gene>
    <name evidence="2" type="ORF">MSAN_01585400</name>
</gene>
<evidence type="ECO:0000313" key="2">
    <source>
        <dbReference type="EMBL" id="KAF7351530.1"/>
    </source>
</evidence>
<evidence type="ECO:0000256" key="1">
    <source>
        <dbReference type="SAM" id="MobiDB-lite"/>
    </source>
</evidence>
<dbReference type="EMBL" id="JACAZH010000013">
    <property type="protein sequence ID" value="KAF7351530.1"/>
    <property type="molecule type" value="Genomic_DNA"/>
</dbReference>
<reference evidence="2" key="1">
    <citation type="submission" date="2020-05" db="EMBL/GenBank/DDBJ databases">
        <title>Mycena genomes resolve the evolution of fungal bioluminescence.</title>
        <authorList>
            <person name="Tsai I.J."/>
        </authorList>
    </citation>
    <scope>NUCLEOTIDE SEQUENCE</scope>
    <source>
        <strain evidence="2">160909Yilan</strain>
    </source>
</reference>
<sequence length="109" mass="11894">MHTSETAGIDAELAKDLETPITWIPPLDGRDEDTDEDIVEKASQDLEKILGDERSVTVTDGSIISGDIVDFAELGRIEQGEQRGIEEDIIDVVGGGAPEIWNVEDLMSR</sequence>
<name>A0A8H6Y4H8_9AGAR</name>
<protein>
    <submittedName>
        <fullName evidence="2">DUF659 domain-containing protein</fullName>
    </submittedName>
</protein>
<evidence type="ECO:0000313" key="3">
    <source>
        <dbReference type="Proteomes" id="UP000623467"/>
    </source>
</evidence>
<accession>A0A8H6Y4H8</accession>
<dbReference type="Proteomes" id="UP000623467">
    <property type="component" value="Unassembled WGS sequence"/>
</dbReference>
<feature type="region of interest" description="Disordered" evidence="1">
    <location>
        <begin position="1"/>
        <end position="35"/>
    </location>
</feature>